<dbReference type="Pfam" id="PF13460">
    <property type="entry name" value="NAD_binding_10"/>
    <property type="match status" value="1"/>
</dbReference>
<dbReference type="OrthoDB" id="9771302at2"/>
<evidence type="ECO:0000259" key="2">
    <source>
        <dbReference type="Pfam" id="PF13460"/>
    </source>
</evidence>
<dbReference type="EMBL" id="BJVJ01000031">
    <property type="protein sequence ID" value="GEL24304.1"/>
    <property type="molecule type" value="Genomic_DNA"/>
</dbReference>
<dbReference type="InterPro" id="IPR036291">
    <property type="entry name" value="NAD(P)-bd_dom_sf"/>
</dbReference>
<accession>A0A511DKJ2</accession>
<dbReference type="Proteomes" id="UP000321685">
    <property type="component" value="Unassembled WGS sequence"/>
</dbReference>
<keyword evidence="1" id="KW-0521">NADP</keyword>
<proteinExistence type="predicted"/>
<feature type="domain" description="NAD(P)-binding" evidence="2">
    <location>
        <begin position="7"/>
        <end position="172"/>
    </location>
</feature>
<dbReference type="InterPro" id="IPR051164">
    <property type="entry name" value="NmrA-like_oxidored"/>
</dbReference>
<evidence type="ECO:0000313" key="3">
    <source>
        <dbReference type="EMBL" id="GEL24304.1"/>
    </source>
</evidence>
<dbReference type="SUPFAM" id="SSF51735">
    <property type="entry name" value="NAD(P)-binding Rossmann-fold domains"/>
    <property type="match status" value="1"/>
</dbReference>
<dbReference type="Gene3D" id="3.40.50.720">
    <property type="entry name" value="NAD(P)-binding Rossmann-like Domain"/>
    <property type="match status" value="1"/>
</dbReference>
<evidence type="ECO:0000256" key="1">
    <source>
        <dbReference type="ARBA" id="ARBA00022857"/>
    </source>
</evidence>
<dbReference type="InterPro" id="IPR016040">
    <property type="entry name" value="NAD(P)-bd_dom"/>
</dbReference>
<protein>
    <submittedName>
        <fullName evidence="3">LysR family transcriptional regulator</fullName>
    </submittedName>
</protein>
<name>A0A511DKJ2_9PSEU</name>
<dbReference type="AlphaFoldDB" id="A0A511DKJ2"/>
<keyword evidence="4" id="KW-1185">Reference proteome</keyword>
<dbReference type="RefSeq" id="WP_147108936.1">
    <property type="nucleotide sequence ID" value="NZ_BJVJ01000031.1"/>
</dbReference>
<reference evidence="3 4" key="1">
    <citation type="submission" date="2019-07" db="EMBL/GenBank/DDBJ databases">
        <title>Whole genome shotgun sequence of Pseudonocardia sulfidoxydans NBRC 16205.</title>
        <authorList>
            <person name="Hosoyama A."/>
            <person name="Uohara A."/>
            <person name="Ohji S."/>
            <person name="Ichikawa N."/>
        </authorList>
    </citation>
    <scope>NUCLEOTIDE SEQUENCE [LARGE SCALE GENOMIC DNA]</scope>
    <source>
        <strain evidence="3 4">NBRC 16205</strain>
    </source>
</reference>
<dbReference type="PANTHER" id="PTHR42748">
    <property type="entry name" value="NITROGEN METABOLITE REPRESSION PROTEIN NMRA FAMILY MEMBER"/>
    <property type="match status" value="1"/>
</dbReference>
<gene>
    <name evidence="3" type="ORF">PSU4_32580</name>
</gene>
<evidence type="ECO:0000313" key="4">
    <source>
        <dbReference type="Proteomes" id="UP000321685"/>
    </source>
</evidence>
<organism evidence="3 4">
    <name type="scientific">Pseudonocardia sulfidoxydans NBRC 16205</name>
    <dbReference type="NCBI Taxonomy" id="1223511"/>
    <lineage>
        <taxon>Bacteria</taxon>
        <taxon>Bacillati</taxon>
        <taxon>Actinomycetota</taxon>
        <taxon>Actinomycetes</taxon>
        <taxon>Pseudonocardiales</taxon>
        <taxon>Pseudonocardiaceae</taxon>
        <taxon>Pseudonocardia</taxon>
    </lineage>
</organism>
<comment type="caution">
    <text evidence="3">The sequence shown here is derived from an EMBL/GenBank/DDBJ whole genome shotgun (WGS) entry which is preliminary data.</text>
</comment>
<sequence length="245" mass="25350">MRIVVVGGSGRIGAALVEQLRAAGHEAVPASPSTGVDTLTGKGVAEALAGAQVVVDVSNSPSFADAEVMAFFTTSTRTLLDAARTAGVAHYVALSIVGTDTLPDSGYLRAKTAQEELITASGLPFTIVRATQFYEFIDPIADGAAIDGVVTLPDAQFQPVAAADVSALLAEVVVGEPAGVFDIAGPDRRPFAEFVRETLAARGDTRTVTSAPDAEYFGTRLEQGSLVPAGAARLLPTRFEDWLTS</sequence>
<dbReference type="PANTHER" id="PTHR42748:SF3">
    <property type="entry name" value="BLL4366 PROTEIN"/>
    <property type="match status" value="1"/>
</dbReference>